<sequence>MSAITTSPKFKMSPKAKRFASTGALMGMVAIFSTGCTADEILTIAKIVGFFI</sequence>
<organism evidence="1">
    <name type="scientific">freshwater metagenome</name>
    <dbReference type="NCBI Taxonomy" id="449393"/>
    <lineage>
        <taxon>unclassified sequences</taxon>
        <taxon>metagenomes</taxon>
        <taxon>ecological metagenomes</taxon>
    </lineage>
</organism>
<name>A0A6J6RTL9_9ZZZZ</name>
<evidence type="ECO:0000313" key="1">
    <source>
        <dbReference type="EMBL" id="CAB4725864.1"/>
    </source>
</evidence>
<reference evidence="1" key="1">
    <citation type="submission" date="2020-05" db="EMBL/GenBank/DDBJ databases">
        <authorList>
            <person name="Chiriac C."/>
            <person name="Salcher M."/>
            <person name="Ghai R."/>
            <person name="Kavagutti S V."/>
        </authorList>
    </citation>
    <scope>NUCLEOTIDE SEQUENCE</scope>
</reference>
<dbReference type="AlphaFoldDB" id="A0A6J6RTL9"/>
<dbReference type="EMBL" id="CAEZYU010000001">
    <property type="protein sequence ID" value="CAB4725864.1"/>
    <property type="molecule type" value="Genomic_DNA"/>
</dbReference>
<protein>
    <submittedName>
        <fullName evidence="1">Unannotated protein</fullName>
    </submittedName>
</protein>
<accession>A0A6J6RTL9</accession>
<gene>
    <name evidence="1" type="ORF">UFOPK2766_00005</name>
</gene>
<proteinExistence type="predicted"/>